<dbReference type="InterPro" id="IPR007159">
    <property type="entry name" value="SpoVT-AbrB_dom"/>
</dbReference>
<dbReference type="SUPFAM" id="SSF109755">
    <property type="entry name" value="PhoU-like"/>
    <property type="match status" value="1"/>
</dbReference>
<dbReference type="EMBL" id="KF901116">
    <property type="protein sequence ID" value="AIF18660.1"/>
    <property type="molecule type" value="Genomic_DNA"/>
</dbReference>
<reference evidence="2" key="1">
    <citation type="journal article" date="2014" name="Genome Biol. Evol.">
        <title>Pangenome evidence for extensive interdomain horizontal transfer affecting lineage core and shell genes in uncultured planktonic thaumarchaeota and euryarchaeota.</title>
        <authorList>
            <person name="Deschamps P."/>
            <person name="Zivanovic Y."/>
            <person name="Moreira D."/>
            <person name="Rodriguez-Valera F."/>
            <person name="Lopez-Garcia P."/>
        </authorList>
    </citation>
    <scope>NUCLEOTIDE SEQUENCE</scope>
</reference>
<dbReference type="InterPro" id="IPR026022">
    <property type="entry name" value="PhoU_dom"/>
</dbReference>
<dbReference type="Pfam" id="PF01895">
    <property type="entry name" value="PhoU"/>
    <property type="match status" value="1"/>
</dbReference>
<name>A0A075HT58_9EURY</name>
<accession>A0A075HT58</accession>
<dbReference type="SMART" id="SM00966">
    <property type="entry name" value="SpoVT_AbrB"/>
    <property type="match status" value="1"/>
</dbReference>
<feature type="domain" description="SpoVT-AbrB" evidence="1">
    <location>
        <begin position="7"/>
        <end position="52"/>
    </location>
</feature>
<dbReference type="InterPro" id="IPR038078">
    <property type="entry name" value="PhoU-like_sf"/>
</dbReference>
<protein>
    <submittedName>
        <fullName evidence="2">Phosphate uptake regulator</fullName>
    </submittedName>
</protein>
<dbReference type="GO" id="GO:0003677">
    <property type="term" value="F:DNA binding"/>
    <property type="evidence" value="ECO:0007669"/>
    <property type="project" value="InterPro"/>
</dbReference>
<organism evidence="2">
    <name type="scientific">uncultured marine group II/III euryarchaeote KM3_83_G03</name>
    <dbReference type="NCBI Taxonomy" id="1456522"/>
    <lineage>
        <taxon>Archaea</taxon>
        <taxon>Methanobacteriati</taxon>
        <taxon>Methanobacteriota</taxon>
        <taxon>environmental samples</taxon>
    </lineage>
</organism>
<evidence type="ECO:0000313" key="2">
    <source>
        <dbReference type="EMBL" id="AIF18660.1"/>
    </source>
</evidence>
<dbReference type="Pfam" id="PF04014">
    <property type="entry name" value="MazE_antitoxin"/>
    <property type="match status" value="1"/>
</dbReference>
<dbReference type="AlphaFoldDB" id="A0A075HT58"/>
<dbReference type="Gene3D" id="1.20.58.220">
    <property type="entry name" value="Phosphate transport system protein phou homolog 2, domain 2"/>
    <property type="match status" value="1"/>
</dbReference>
<proteinExistence type="predicted"/>
<sequence length="311" mass="36027">MKRKVVQHGPATLIVSLPSDWAKRNNVKKGDEVEVEDKGKSLMITTESARSDSKISADVSGLRPYLVTRFLTKSYQKGYDSILLKHSNVKILGAVQNKVHELIGYEILEQDDEICLIQSISKKIDMDFDNSLRKSFLIVREMMSTLLEDYENQDSEALNNLYLKDLEVNRLTSFCLRRINKEFYSDPEKIDQRNNLYLLIDNLESLGDCCKRLARRLAKTKRKSKDIVSLMKLMIKTYDVAYNFFYKATEELANECFDLNLKITNTIETFTNNNPQPEEVMTFPLVNKASSLIYSFTTTRLDFIQKYETNN</sequence>
<evidence type="ECO:0000259" key="1">
    <source>
        <dbReference type="SMART" id="SM00966"/>
    </source>
</evidence>